<reference evidence="1" key="1">
    <citation type="submission" date="2021-01" db="EMBL/GenBank/DDBJ databases">
        <title>Modified the classification status of verrucomicrobia.</title>
        <authorList>
            <person name="Feng X."/>
        </authorList>
    </citation>
    <scope>NUCLEOTIDE SEQUENCE</scope>
    <source>
        <strain evidence="1">KCTC 13126</strain>
    </source>
</reference>
<dbReference type="RefSeq" id="WP_200353669.1">
    <property type="nucleotide sequence ID" value="NZ_JAENIL010000002.1"/>
</dbReference>
<comment type="caution">
    <text evidence="1">The sequence shown here is derived from an EMBL/GenBank/DDBJ whole genome shotgun (WGS) entry which is preliminary data.</text>
</comment>
<evidence type="ECO:0000313" key="2">
    <source>
        <dbReference type="Proteomes" id="UP000617628"/>
    </source>
</evidence>
<dbReference type="EMBL" id="JAENIL010000002">
    <property type="protein sequence ID" value="MBK1875451.1"/>
    <property type="molecule type" value="Genomic_DNA"/>
</dbReference>
<name>A0A934VJC2_9BACT</name>
<dbReference type="InterPro" id="IPR032342">
    <property type="entry name" value="DUF4861"/>
</dbReference>
<dbReference type="AlphaFoldDB" id="A0A934VJC2"/>
<gene>
    <name evidence="1" type="ORF">JIN87_01160</name>
</gene>
<protein>
    <submittedName>
        <fullName evidence="1">DUF4861 family protein</fullName>
    </submittedName>
</protein>
<sequence>MFLTIPCLSFSQNNTDVSLFEKKEPSTQLTEVFSESGDMYLTLGHHGPAIENEYFALRMFFDKKAAIDVYSKSRPGLELKATGWYPTPEQQANGWGGDHYHVGDTVGLGGIRLWDGEKAIPLNPVSRRYGRVVKEGSVSFFEIRSECVPYKGSEIDILVRVTVFSSVRNAKVEAFALSDQEVQFATGLNYREG</sequence>
<organism evidence="1 2">
    <name type="scientific">Pelagicoccus mobilis</name>
    <dbReference type="NCBI Taxonomy" id="415221"/>
    <lineage>
        <taxon>Bacteria</taxon>
        <taxon>Pseudomonadati</taxon>
        <taxon>Verrucomicrobiota</taxon>
        <taxon>Opitutia</taxon>
        <taxon>Puniceicoccales</taxon>
        <taxon>Pelagicoccaceae</taxon>
        <taxon>Pelagicoccus</taxon>
    </lineage>
</organism>
<dbReference type="Pfam" id="PF16153">
    <property type="entry name" value="DUF4861"/>
    <property type="match status" value="1"/>
</dbReference>
<proteinExistence type="predicted"/>
<accession>A0A934VJC2</accession>
<keyword evidence="2" id="KW-1185">Reference proteome</keyword>
<dbReference type="Proteomes" id="UP000617628">
    <property type="component" value="Unassembled WGS sequence"/>
</dbReference>
<evidence type="ECO:0000313" key="1">
    <source>
        <dbReference type="EMBL" id="MBK1875451.1"/>
    </source>
</evidence>